<reference evidence="2" key="1">
    <citation type="journal article" date="2023" name="Nat. Plants">
        <title>Single-cell RNA sequencing provides a high-resolution roadmap for understanding the multicellular compartmentation of specialized metabolism.</title>
        <authorList>
            <person name="Sun S."/>
            <person name="Shen X."/>
            <person name="Li Y."/>
            <person name="Li Y."/>
            <person name="Wang S."/>
            <person name="Li R."/>
            <person name="Zhang H."/>
            <person name="Shen G."/>
            <person name="Guo B."/>
            <person name="Wei J."/>
            <person name="Xu J."/>
            <person name="St-Pierre B."/>
            <person name="Chen S."/>
            <person name="Sun C."/>
        </authorList>
    </citation>
    <scope>NUCLEOTIDE SEQUENCE [LARGE SCALE GENOMIC DNA]</scope>
</reference>
<evidence type="ECO:0000313" key="2">
    <source>
        <dbReference type="Proteomes" id="UP001060085"/>
    </source>
</evidence>
<accession>A0ACC0C0W7</accession>
<dbReference type="EMBL" id="CM044702">
    <property type="protein sequence ID" value="KAI5678571.1"/>
    <property type="molecule type" value="Genomic_DNA"/>
</dbReference>
<sequence length="632" mass="71248">MGVDTSVLVWHLHQHHGEDEVKNFFNDHYQQFLREHPGLILGWSGHTLEASTFNTLLKGLVLENRIIEANQLFMKLARDKACCEPNTITYSTCINGLCKSGFTERALALLSLMEQGKCKPCVSAYNTVMDSLCKKRMVDEALKLFRQIMDRGIVPDVVTYTSLMHGKAKDAEDILSCMIRRVEEPMDIVCWATWKRQEKFSIQWLIKAYETFHEMKATGIQPSFVTHCTLLDGLCKNIHVEEALSIFYELKTKGDANISMYNVLIGGLLHIRKINEAKELFVDAISRGLEPNVRTYNVMVCDFVQEGLLHEANDLLREMELRLPPPGPESLPCWHSLSMANLSKPQTSQPGLYCCINGLLVQAEFSFSSFVFFVRQQYIYLPVVKLLCGPAKGEVPPCVLWFLLLIIQIDLADTRVLLCCLGFRAQLESLSESRHISAASTPKCKETCNATIGFNGQGPDPKTRSSETSPASRSQYQPNTVPALNYQTTALPKIGQNIRLQTLGAPTRSALRPTSVSNRLGHTLRGLRPSSSGSTLPSLNRPRHWKRPSYGGLAMYSAILLRFRIQDHNQNRNSGRNGVFICVYNREAICPANRTESSHEYFQQRSPSASSPHAYATTHRYARFILMHIKTT</sequence>
<dbReference type="Proteomes" id="UP001060085">
    <property type="component" value="Linkage Group LG02"/>
</dbReference>
<name>A0ACC0C0W7_CATRO</name>
<keyword evidence="2" id="KW-1185">Reference proteome</keyword>
<gene>
    <name evidence="1" type="ORF">M9H77_09521</name>
</gene>
<proteinExistence type="predicted"/>
<comment type="caution">
    <text evidence="1">The sequence shown here is derived from an EMBL/GenBank/DDBJ whole genome shotgun (WGS) entry which is preliminary data.</text>
</comment>
<evidence type="ECO:0000313" key="1">
    <source>
        <dbReference type="EMBL" id="KAI5678571.1"/>
    </source>
</evidence>
<organism evidence="1 2">
    <name type="scientific">Catharanthus roseus</name>
    <name type="common">Madagascar periwinkle</name>
    <name type="synonym">Vinca rosea</name>
    <dbReference type="NCBI Taxonomy" id="4058"/>
    <lineage>
        <taxon>Eukaryota</taxon>
        <taxon>Viridiplantae</taxon>
        <taxon>Streptophyta</taxon>
        <taxon>Embryophyta</taxon>
        <taxon>Tracheophyta</taxon>
        <taxon>Spermatophyta</taxon>
        <taxon>Magnoliopsida</taxon>
        <taxon>eudicotyledons</taxon>
        <taxon>Gunneridae</taxon>
        <taxon>Pentapetalae</taxon>
        <taxon>asterids</taxon>
        <taxon>lamiids</taxon>
        <taxon>Gentianales</taxon>
        <taxon>Apocynaceae</taxon>
        <taxon>Rauvolfioideae</taxon>
        <taxon>Vinceae</taxon>
        <taxon>Catharanthinae</taxon>
        <taxon>Catharanthus</taxon>
    </lineage>
</organism>
<protein>
    <submittedName>
        <fullName evidence="1">Uncharacterized protein</fullName>
    </submittedName>
</protein>